<accession>V5WJC7</accession>
<evidence type="ECO:0000256" key="2">
    <source>
        <dbReference type="ARBA" id="ARBA00007639"/>
    </source>
</evidence>
<keyword evidence="3" id="KW-0732">Signal</keyword>
<name>V5WJC7_9SPIO</name>
<evidence type="ECO:0000313" key="6">
    <source>
        <dbReference type="Proteomes" id="UP000018680"/>
    </source>
</evidence>
<comment type="subcellular location">
    <subcellularLocation>
        <location evidence="1">Cell envelope</location>
    </subcellularLocation>
</comment>
<evidence type="ECO:0000256" key="3">
    <source>
        <dbReference type="ARBA" id="ARBA00022729"/>
    </source>
</evidence>
<dbReference type="Pfam" id="PF13407">
    <property type="entry name" value="Peripla_BP_4"/>
    <property type="match status" value="1"/>
</dbReference>
<comment type="similarity">
    <text evidence="2">Belongs to the bacterial solute-binding protein 2 family.</text>
</comment>
<dbReference type="PANTHER" id="PTHR30036:SF1">
    <property type="entry name" value="D-XYLOSE-BINDING PERIPLASMIC PROTEIN"/>
    <property type="match status" value="1"/>
</dbReference>
<keyword evidence="6" id="KW-1185">Reference proteome</keyword>
<dbReference type="AlphaFoldDB" id="V5WJC7"/>
<dbReference type="GO" id="GO:0030288">
    <property type="term" value="C:outer membrane-bounded periplasmic space"/>
    <property type="evidence" value="ECO:0007669"/>
    <property type="project" value="TreeGrafter"/>
</dbReference>
<proteinExistence type="inferred from homology"/>
<feature type="domain" description="Periplasmic binding protein" evidence="4">
    <location>
        <begin position="22"/>
        <end position="279"/>
    </location>
</feature>
<protein>
    <submittedName>
        <fullName evidence="5">Xylose ABC transporter, periplasmic xylose-binding protein XylF</fullName>
    </submittedName>
</protein>
<gene>
    <name evidence="5" type="ORF">L21SP2_2387</name>
</gene>
<dbReference type="CDD" id="cd19991">
    <property type="entry name" value="PBP1_ABC_xylose_binding"/>
    <property type="match status" value="1"/>
</dbReference>
<dbReference type="PANTHER" id="PTHR30036">
    <property type="entry name" value="D-XYLOSE-BINDING PERIPLASMIC PROTEIN"/>
    <property type="match status" value="1"/>
</dbReference>
<dbReference type="EMBL" id="CP006939">
    <property type="protein sequence ID" value="AHC15740.1"/>
    <property type="molecule type" value="Genomic_DNA"/>
</dbReference>
<evidence type="ECO:0000259" key="4">
    <source>
        <dbReference type="Pfam" id="PF13407"/>
    </source>
</evidence>
<organism evidence="5 6">
    <name type="scientific">Salinispira pacifica</name>
    <dbReference type="NCBI Taxonomy" id="1307761"/>
    <lineage>
        <taxon>Bacteria</taxon>
        <taxon>Pseudomonadati</taxon>
        <taxon>Spirochaetota</taxon>
        <taxon>Spirochaetia</taxon>
        <taxon>Spirochaetales</taxon>
        <taxon>Spirochaetaceae</taxon>
        <taxon>Salinispira</taxon>
    </lineage>
</organism>
<dbReference type="KEGG" id="slr:L21SP2_2387"/>
<dbReference type="STRING" id="1307761.L21SP2_2387"/>
<reference evidence="5 6" key="1">
    <citation type="journal article" date="2015" name="Stand. Genomic Sci.">
        <title>Complete genome sequence and description of Salinispira pacifica gen. nov., sp. nov., a novel spirochaete isolated form a hypersaline microbial mat.</title>
        <authorList>
            <person name="Ben Hania W."/>
            <person name="Joseph M."/>
            <person name="Schumann P."/>
            <person name="Bunk B."/>
            <person name="Fiebig A."/>
            <person name="Sproer C."/>
            <person name="Klenk H.P."/>
            <person name="Fardeau M.L."/>
            <person name="Spring S."/>
        </authorList>
    </citation>
    <scope>NUCLEOTIDE SEQUENCE [LARGE SCALE GENOMIC DNA]</scope>
    <source>
        <strain evidence="5 6">L21-RPul-D2</strain>
    </source>
</reference>
<dbReference type="InterPro" id="IPR050555">
    <property type="entry name" value="Bact_Solute-Bind_Prot2"/>
</dbReference>
<evidence type="ECO:0000256" key="1">
    <source>
        <dbReference type="ARBA" id="ARBA00004196"/>
    </source>
</evidence>
<dbReference type="Gene3D" id="3.40.50.2300">
    <property type="match status" value="2"/>
</dbReference>
<dbReference type="HOGENOM" id="CLU_037628_13_0_12"/>
<sequence>MLFGSCSEGGDSQRSHGRLIKIGFSLDSVVVERWERDREEFITHARSLGAEVNYRFAVADARKQVEDINELLDDGVDALVVVPNDAQALQGVLKRAANMDVPVISYDRLILDSPVSAYVSFDNVEVGRLMAEGMIKHAGFDSRVLIINGGAKDNNSRLLRRGIAEVLSPYINRGMIRIAGEITPDDWYTSLIEDDLEEYIREEKLDGIIAANDLFADSAIQILARYRQAGDVVVVGQDADLIACQRLVEGIQHRTIYKPIDRLARQAAETAFNLAVGEKLHSSRTVDNGYARIPAVIVEPVAVEKDNLEETVIADGFHTREEVYRNRE</sequence>
<dbReference type="InterPro" id="IPR025997">
    <property type="entry name" value="SBP_2_dom"/>
</dbReference>
<dbReference type="GO" id="GO:0030246">
    <property type="term" value="F:carbohydrate binding"/>
    <property type="evidence" value="ECO:0007669"/>
    <property type="project" value="TreeGrafter"/>
</dbReference>
<evidence type="ECO:0000313" key="5">
    <source>
        <dbReference type="EMBL" id="AHC15740.1"/>
    </source>
</evidence>
<dbReference type="Proteomes" id="UP000018680">
    <property type="component" value="Chromosome"/>
</dbReference>
<dbReference type="InterPro" id="IPR028082">
    <property type="entry name" value="Peripla_BP_I"/>
</dbReference>
<dbReference type="SUPFAM" id="SSF53822">
    <property type="entry name" value="Periplasmic binding protein-like I"/>
    <property type="match status" value="1"/>
</dbReference>
<dbReference type="eggNOG" id="COG4213">
    <property type="taxonomic scope" value="Bacteria"/>
</dbReference>